<dbReference type="RefSeq" id="WP_277411011.1">
    <property type="nucleotide sequence ID" value="NZ_CP114203.1"/>
</dbReference>
<dbReference type="Proteomes" id="UP001210169">
    <property type="component" value="Chromosome"/>
</dbReference>
<dbReference type="PANTHER" id="PTHR43569:SF2">
    <property type="entry name" value="AMIDOHYDROLASE-RELATED DOMAIN-CONTAINING PROTEIN"/>
    <property type="match status" value="1"/>
</dbReference>
<proteinExistence type="inferred from homology"/>
<sequence>MTDKVRVVDSHQHFWDLSAGGYSWLGPEYGVLNRTYGVPDVEEFVAAAGVDDVVLVQADSTLEDTEAMIAIADEWPRVAGIVAWAPLTDHTGLGEIIERYAADPRIVGIRHLMHTEPDPDWTVRPDVVQGLDAVARAGLSYDVVAVLPRHLEHVPTLAKCFPSMNIVIDHLAKPPIAAGGWEPWADLIAAAAEFPNVSAKISGLDTAADPNDYTAKALSRYTDHALAVFGPDRLMFGSDWPVSLLAGGYATWWQTIHELLEPLSGDERCAVLGGTARTVYNLGSPA</sequence>
<keyword evidence="4" id="KW-1185">Reference proteome</keyword>
<dbReference type="InterPro" id="IPR006680">
    <property type="entry name" value="Amidohydro-rel"/>
</dbReference>
<evidence type="ECO:0000259" key="2">
    <source>
        <dbReference type="Pfam" id="PF04909"/>
    </source>
</evidence>
<gene>
    <name evidence="3" type="ORF">STRNI_001994</name>
</gene>
<feature type="domain" description="Amidohydrolase-related" evidence="2">
    <location>
        <begin position="8"/>
        <end position="282"/>
    </location>
</feature>
<dbReference type="SUPFAM" id="SSF51556">
    <property type="entry name" value="Metallo-dependent hydrolases"/>
    <property type="match status" value="1"/>
</dbReference>
<dbReference type="EMBL" id="CP114203">
    <property type="protein sequence ID" value="WAU03804.1"/>
    <property type="molecule type" value="Genomic_DNA"/>
</dbReference>
<dbReference type="InterPro" id="IPR032466">
    <property type="entry name" value="Metal_Hydrolase"/>
</dbReference>
<protein>
    <submittedName>
        <fullName evidence="3">Amidohydrolase family protein</fullName>
    </submittedName>
</protein>
<dbReference type="Pfam" id="PF04909">
    <property type="entry name" value="Amidohydro_2"/>
    <property type="match status" value="1"/>
</dbReference>
<comment type="similarity">
    <text evidence="1">Belongs to the metallo-dependent hydrolases superfamily.</text>
</comment>
<dbReference type="GeneID" id="301331182"/>
<dbReference type="PANTHER" id="PTHR43569">
    <property type="entry name" value="AMIDOHYDROLASE"/>
    <property type="match status" value="1"/>
</dbReference>
<evidence type="ECO:0000313" key="4">
    <source>
        <dbReference type="Proteomes" id="UP001210169"/>
    </source>
</evidence>
<name>A0ABY7IYC4_STRNI</name>
<reference evidence="3 4" key="1">
    <citation type="submission" date="2022-12" db="EMBL/GenBank/DDBJ databases">
        <authorList>
            <person name="Ruckert C."/>
            <person name="Busche T."/>
            <person name="Kalinowski J."/>
            <person name="Wittmann C."/>
        </authorList>
    </citation>
    <scope>NUCLEOTIDE SEQUENCE [LARGE SCALE GENOMIC DNA]</scope>
    <source>
        <strain evidence="3 4">DSM 40276</strain>
    </source>
</reference>
<dbReference type="InterPro" id="IPR052350">
    <property type="entry name" value="Metallo-dep_Lactonases"/>
</dbReference>
<evidence type="ECO:0000256" key="1">
    <source>
        <dbReference type="ARBA" id="ARBA00038310"/>
    </source>
</evidence>
<dbReference type="Gene3D" id="3.20.20.140">
    <property type="entry name" value="Metal-dependent hydrolases"/>
    <property type="match status" value="1"/>
</dbReference>
<evidence type="ECO:0000313" key="3">
    <source>
        <dbReference type="EMBL" id="WAU03804.1"/>
    </source>
</evidence>
<organism evidence="3 4">
    <name type="scientific">Streptomyces nigrescens</name>
    <dbReference type="NCBI Taxonomy" id="1920"/>
    <lineage>
        <taxon>Bacteria</taxon>
        <taxon>Bacillati</taxon>
        <taxon>Actinomycetota</taxon>
        <taxon>Actinomycetes</taxon>
        <taxon>Kitasatosporales</taxon>
        <taxon>Streptomycetaceae</taxon>
        <taxon>Streptomyces</taxon>
    </lineage>
</organism>
<accession>A0ABY7IYC4</accession>